<proteinExistence type="predicted"/>
<protein>
    <submittedName>
        <fullName evidence="1">TIGR02450 family Trp-rich protein</fullName>
    </submittedName>
</protein>
<dbReference type="NCBIfam" id="TIGR02450">
    <property type="entry name" value="TIGR02450 family Trp-rich protein"/>
    <property type="match status" value="1"/>
</dbReference>
<sequence length="71" mass="8698">MNQIHPKKLLHSKWTATHPQNKEKHFAVIETEFNEEQTLVRCVMQAIHSKREFEIEWRDLKNTQRWKTGWV</sequence>
<dbReference type="EMBL" id="JBHSGU010000002">
    <property type="protein sequence ID" value="MFC4700510.1"/>
    <property type="molecule type" value="Genomic_DNA"/>
</dbReference>
<accession>A0ABV9LY07</accession>
<dbReference type="InterPro" id="IPR012663">
    <property type="entry name" value="CHP02450_Tryp"/>
</dbReference>
<keyword evidence="2" id="KW-1185">Reference proteome</keyword>
<evidence type="ECO:0000313" key="2">
    <source>
        <dbReference type="Proteomes" id="UP001595897"/>
    </source>
</evidence>
<gene>
    <name evidence="1" type="ORF">ACFO4O_10095</name>
</gene>
<dbReference type="RefSeq" id="WP_382407973.1">
    <property type="nucleotide sequence ID" value="NZ_JBHSGU010000002.1"/>
</dbReference>
<dbReference type="Pfam" id="PF09493">
    <property type="entry name" value="DUF2389"/>
    <property type="match status" value="1"/>
</dbReference>
<organism evidence="1 2">
    <name type="scientific">Glaciecola siphonariae</name>
    <dbReference type="NCBI Taxonomy" id="521012"/>
    <lineage>
        <taxon>Bacteria</taxon>
        <taxon>Pseudomonadati</taxon>
        <taxon>Pseudomonadota</taxon>
        <taxon>Gammaproteobacteria</taxon>
        <taxon>Alteromonadales</taxon>
        <taxon>Alteromonadaceae</taxon>
        <taxon>Glaciecola</taxon>
    </lineage>
</organism>
<dbReference type="Proteomes" id="UP001595897">
    <property type="component" value="Unassembled WGS sequence"/>
</dbReference>
<reference evidence="2" key="1">
    <citation type="journal article" date="2019" name="Int. J. Syst. Evol. Microbiol.">
        <title>The Global Catalogue of Microorganisms (GCM) 10K type strain sequencing project: providing services to taxonomists for standard genome sequencing and annotation.</title>
        <authorList>
            <consortium name="The Broad Institute Genomics Platform"/>
            <consortium name="The Broad Institute Genome Sequencing Center for Infectious Disease"/>
            <person name="Wu L."/>
            <person name="Ma J."/>
        </authorList>
    </citation>
    <scope>NUCLEOTIDE SEQUENCE [LARGE SCALE GENOMIC DNA]</scope>
    <source>
        <strain evidence="2">KACC 12507</strain>
    </source>
</reference>
<evidence type="ECO:0000313" key="1">
    <source>
        <dbReference type="EMBL" id="MFC4700510.1"/>
    </source>
</evidence>
<name>A0ABV9LY07_9ALTE</name>
<comment type="caution">
    <text evidence="1">The sequence shown here is derived from an EMBL/GenBank/DDBJ whole genome shotgun (WGS) entry which is preliminary data.</text>
</comment>